<proteinExistence type="predicted"/>
<protein>
    <submittedName>
        <fullName evidence="1">Uncharacterized protein</fullName>
    </submittedName>
</protein>
<dbReference type="Proteomes" id="UP000664859">
    <property type="component" value="Unassembled WGS sequence"/>
</dbReference>
<comment type="caution">
    <text evidence="1">The sequence shown here is derived from an EMBL/GenBank/DDBJ whole genome shotgun (WGS) entry which is preliminary data.</text>
</comment>
<organism evidence="1 2">
    <name type="scientific">Tribonema minus</name>
    <dbReference type="NCBI Taxonomy" id="303371"/>
    <lineage>
        <taxon>Eukaryota</taxon>
        <taxon>Sar</taxon>
        <taxon>Stramenopiles</taxon>
        <taxon>Ochrophyta</taxon>
        <taxon>PX clade</taxon>
        <taxon>Xanthophyceae</taxon>
        <taxon>Tribonematales</taxon>
        <taxon>Tribonemataceae</taxon>
        <taxon>Tribonema</taxon>
    </lineage>
</organism>
<keyword evidence="2" id="KW-1185">Reference proteome</keyword>
<sequence>MYSCYDSCFIYGWREPDSSRIIDRAWLTNAYHGKIAIYAEDIVRNYVGNAIYGTSVPYDVTAAGLIAYGDDAKAEIDAIFAEVMKLPGATHEPADYNLGFHIGISGDFQCCDECTYVPGEE</sequence>
<dbReference type="AlphaFoldDB" id="A0A835YUL4"/>
<evidence type="ECO:0000313" key="2">
    <source>
        <dbReference type="Proteomes" id="UP000664859"/>
    </source>
</evidence>
<name>A0A835YUL4_9STRA</name>
<evidence type="ECO:0000313" key="1">
    <source>
        <dbReference type="EMBL" id="KAG5179840.1"/>
    </source>
</evidence>
<accession>A0A835YUL4</accession>
<dbReference type="EMBL" id="JAFCMP010000445">
    <property type="protein sequence ID" value="KAG5179840.1"/>
    <property type="molecule type" value="Genomic_DNA"/>
</dbReference>
<gene>
    <name evidence="1" type="ORF">JKP88DRAFT_241804</name>
</gene>
<reference evidence="1" key="1">
    <citation type="submission" date="2021-02" db="EMBL/GenBank/DDBJ databases">
        <title>First Annotated Genome of the Yellow-green Alga Tribonema minus.</title>
        <authorList>
            <person name="Mahan K.M."/>
        </authorList>
    </citation>
    <scope>NUCLEOTIDE SEQUENCE</scope>
    <source>
        <strain evidence="1">UTEX B ZZ1240</strain>
    </source>
</reference>